<name>A0A934J739_9BACL</name>
<feature type="signal peptide" evidence="1">
    <location>
        <begin position="1"/>
        <end position="28"/>
    </location>
</feature>
<protein>
    <submittedName>
        <fullName evidence="3">Copper amine oxidase N-terminal domain-containing protein</fullName>
    </submittedName>
</protein>
<dbReference type="Gene3D" id="3.30.457.10">
    <property type="entry name" value="Copper amine oxidase-like, N-terminal domain"/>
    <property type="match status" value="1"/>
</dbReference>
<sequence>MLKTSVQWATMLLLGTLLLPFWSAAASADSLADEDEIIQFIINGQAYQHPDGEPTAYVNEQNRTMVPVSLFLKAMDLPGYSLRWDEQAQTAVIHYASHSLTLTNGTSEMIWNGNKVKLDSKVEATQGRLFAPVRTITEALGGLIAYESYHNIIYITTEPYAIASHSPEQAKELIEEQAAAVLGALAAQDFNALADQVDPKRGVRFSPFTYVDAARHTVLSREALASQGIANKVYNWGIYDGSGEDIELSLSDYYKEFIYPHDYREAPQVSYNQQLFHGNMINNAAKVYPGSIIVEYHFEEINPEYAGLDWRSLRLVFQPAGGQWYLVGIINDQWTT</sequence>
<feature type="domain" description="Copper amine oxidase-like N-terminal" evidence="2">
    <location>
        <begin position="42"/>
        <end position="155"/>
    </location>
</feature>
<feature type="chain" id="PRO_5037257953" evidence="1">
    <location>
        <begin position="29"/>
        <end position="336"/>
    </location>
</feature>
<evidence type="ECO:0000256" key="1">
    <source>
        <dbReference type="SAM" id="SignalP"/>
    </source>
</evidence>
<evidence type="ECO:0000259" key="2">
    <source>
        <dbReference type="Pfam" id="PF07833"/>
    </source>
</evidence>
<dbReference type="EMBL" id="JAELUP010000061">
    <property type="protein sequence ID" value="MBJ6361956.1"/>
    <property type="molecule type" value="Genomic_DNA"/>
</dbReference>
<dbReference type="AlphaFoldDB" id="A0A934J739"/>
<keyword evidence="1" id="KW-0732">Signal</keyword>
<dbReference type="Proteomes" id="UP000640274">
    <property type="component" value="Unassembled WGS sequence"/>
</dbReference>
<reference evidence="3" key="1">
    <citation type="submission" date="2020-12" db="EMBL/GenBank/DDBJ databases">
        <authorList>
            <person name="Huq M.A."/>
        </authorList>
    </citation>
    <scope>NUCLEOTIDE SEQUENCE</scope>
    <source>
        <strain evidence="3">MAHUQ-46</strain>
    </source>
</reference>
<accession>A0A934J739</accession>
<dbReference type="Pfam" id="PF07833">
    <property type="entry name" value="Cu_amine_oxidN1"/>
    <property type="match status" value="1"/>
</dbReference>
<organism evidence="3 4">
    <name type="scientific">Paenibacillus roseus</name>
    <dbReference type="NCBI Taxonomy" id="2798579"/>
    <lineage>
        <taxon>Bacteria</taxon>
        <taxon>Bacillati</taxon>
        <taxon>Bacillota</taxon>
        <taxon>Bacilli</taxon>
        <taxon>Bacillales</taxon>
        <taxon>Paenibacillaceae</taxon>
        <taxon>Paenibacillus</taxon>
    </lineage>
</organism>
<comment type="caution">
    <text evidence="3">The sequence shown here is derived from an EMBL/GenBank/DDBJ whole genome shotgun (WGS) entry which is preliminary data.</text>
</comment>
<keyword evidence="4" id="KW-1185">Reference proteome</keyword>
<evidence type="ECO:0000313" key="3">
    <source>
        <dbReference type="EMBL" id="MBJ6361956.1"/>
    </source>
</evidence>
<dbReference type="InterPro" id="IPR036582">
    <property type="entry name" value="Mao_N_sf"/>
</dbReference>
<evidence type="ECO:0000313" key="4">
    <source>
        <dbReference type="Proteomes" id="UP000640274"/>
    </source>
</evidence>
<dbReference type="InterPro" id="IPR012854">
    <property type="entry name" value="Cu_amine_oxidase-like_N"/>
</dbReference>
<dbReference type="RefSeq" id="WP_199019500.1">
    <property type="nucleotide sequence ID" value="NZ_JAELUP010000061.1"/>
</dbReference>
<dbReference type="SUPFAM" id="SSF55383">
    <property type="entry name" value="Copper amine oxidase, domain N"/>
    <property type="match status" value="1"/>
</dbReference>
<proteinExistence type="predicted"/>
<gene>
    <name evidence="3" type="ORF">JFN88_11840</name>
</gene>